<reference evidence="1 2" key="1">
    <citation type="submission" date="2013-07" db="EMBL/GenBank/DDBJ databases">
        <title>Comparative Genomic and Metabolomic Analysis of Twelve Strains of Pseudoalteromonas luteoviolacea.</title>
        <authorList>
            <person name="Vynne N.G."/>
            <person name="Mansson M."/>
            <person name="Gram L."/>
        </authorList>
    </citation>
    <scope>NUCLEOTIDE SEQUENCE [LARGE SCALE GENOMIC DNA]</scope>
    <source>
        <strain evidence="1 2">NCIMB 1942</strain>
    </source>
</reference>
<dbReference type="PATRIC" id="fig|1365253.3.peg.3616"/>
<proteinExistence type="predicted"/>
<dbReference type="InterPro" id="IPR010148">
    <property type="entry name" value="CRISPR-assoc_prot_CT1975"/>
</dbReference>
<name>A0A167AM82_9GAMM</name>
<sequence>MSFIEFHLLQNFAPSNLNRDDTNTPKSCVFGGSQRARISSQCQKRAIRTHGAFNDAVVTHQGDRAVRTRKLAIDIRDHFVALGKSEAQSEVAAKRLLEQVKLSLSKDKKHPFKTEYLLFLGLNEIAALKAIAEQHFDELQQEKLDKSITKAVNDVFVKDGKSFAADIALFGRMVADNNNINVDAACQVAHAISTNIVTPAMDFFTAVDDELQAGEQGSGMMGGVYFNSACYYRYAQINIDKLAANLGHDNEQVFGAVQGFFRALVQAVPSGKQNSFAAQNPPSYVKVNVRKEGAPWSLSNAFTQAVVIDKPDEAGLEQKSAQKLEMFAKKLSSMYGESGFIFEGRSTYIDNLEEYQDKDSGTITQLEAHMLDALQGALECK</sequence>
<comment type="caution">
    <text evidence="1">The sequence shown here is derived from an EMBL/GenBank/DDBJ whole genome shotgun (WGS) entry which is preliminary data.</text>
</comment>
<dbReference type="Pfam" id="PF09344">
    <property type="entry name" value="Cas_CT1975"/>
    <property type="match status" value="1"/>
</dbReference>
<gene>
    <name evidence="1" type="ORF">N482_15125</name>
</gene>
<dbReference type="OrthoDB" id="5291250at2"/>
<dbReference type="Proteomes" id="UP000076587">
    <property type="component" value="Unassembled WGS sequence"/>
</dbReference>
<dbReference type="AlphaFoldDB" id="A0A167AM82"/>
<organism evidence="1 2">
    <name type="scientific">Pseudoalteromonas luteoviolacea NCIMB 1942</name>
    <dbReference type="NCBI Taxonomy" id="1365253"/>
    <lineage>
        <taxon>Bacteria</taxon>
        <taxon>Pseudomonadati</taxon>
        <taxon>Pseudomonadota</taxon>
        <taxon>Gammaproteobacteria</taxon>
        <taxon>Alteromonadales</taxon>
        <taxon>Pseudoalteromonadaceae</taxon>
        <taxon>Pseudoalteromonas</taxon>
    </lineage>
</organism>
<evidence type="ECO:0000313" key="2">
    <source>
        <dbReference type="Proteomes" id="UP000076587"/>
    </source>
</evidence>
<dbReference type="RefSeq" id="WP_063378056.1">
    <property type="nucleotide sequence ID" value="NZ_AUXT01000181.1"/>
</dbReference>
<protein>
    <submittedName>
        <fullName evidence="1">CRISPR-associated protein Cse4</fullName>
    </submittedName>
</protein>
<evidence type="ECO:0000313" key="1">
    <source>
        <dbReference type="EMBL" id="KZN45569.1"/>
    </source>
</evidence>
<dbReference type="NCBIfam" id="TIGR01869">
    <property type="entry name" value="casC_Cse4"/>
    <property type="match status" value="1"/>
</dbReference>
<accession>A0A167AM82</accession>
<dbReference type="EMBL" id="AUXT01000181">
    <property type="protein sequence ID" value="KZN45569.1"/>
    <property type="molecule type" value="Genomic_DNA"/>
</dbReference>